<keyword evidence="2" id="KW-1185">Reference proteome</keyword>
<sequence>MPEDLDDFPDSGFKNLKNTFKDLGICMMELGLRLAQVCDRATGGKELEQSILDSCIAKGCLLHYHSSLDNLLLKDSEKTKTWDKSFSISQHLKEKLISNEQCSSECDEIGVSTSDAISFHLNKKVMLSLIEETNGIAPPLSSHLKDGMTFAKFLRETTKQYYGGNVMQSKR</sequence>
<dbReference type="AlphaFoldDB" id="A0A7J7PBP2"/>
<organism evidence="1 2">
    <name type="scientific">Kingdonia uniflora</name>
    <dbReference type="NCBI Taxonomy" id="39325"/>
    <lineage>
        <taxon>Eukaryota</taxon>
        <taxon>Viridiplantae</taxon>
        <taxon>Streptophyta</taxon>
        <taxon>Embryophyta</taxon>
        <taxon>Tracheophyta</taxon>
        <taxon>Spermatophyta</taxon>
        <taxon>Magnoliopsida</taxon>
        <taxon>Ranunculales</taxon>
        <taxon>Circaeasteraceae</taxon>
        <taxon>Kingdonia</taxon>
    </lineage>
</organism>
<dbReference type="PANTHER" id="PTHR48253">
    <property type="match status" value="1"/>
</dbReference>
<dbReference type="PANTHER" id="PTHR48253:SF2">
    <property type="entry name" value="ISOPENICILLIN N SYNTHASE-LIKE FE(2+) 2OG DIOXYGENASE DOMAIN-CONTAINING PROTEIN"/>
    <property type="match status" value="1"/>
</dbReference>
<comment type="caution">
    <text evidence="1">The sequence shown here is derived from an EMBL/GenBank/DDBJ whole genome shotgun (WGS) entry which is preliminary data.</text>
</comment>
<gene>
    <name evidence="1" type="ORF">GIB67_026523</name>
</gene>
<dbReference type="Proteomes" id="UP000541444">
    <property type="component" value="Unassembled WGS sequence"/>
</dbReference>
<name>A0A7J7PBP2_9MAGN</name>
<protein>
    <submittedName>
        <fullName evidence="1">Uncharacterized protein</fullName>
    </submittedName>
</protein>
<evidence type="ECO:0000313" key="2">
    <source>
        <dbReference type="Proteomes" id="UP000541444"/>
    </source>
</evidence>
<dbReference type="EMBL" id="JACGCM010000032">
    <property type="protein sequence ID" value="KAF6176836.1"/>
    <property type="molecule type" value="Genomic_DNA"/>
</dbReference>
<dbReference type="OrthoDB" id="438224at2759"/>
<reference evidence="1 2" key="1">
    <citation type="journal article" date="2020" name="IScience">
        <title>Genome Sequencing of the Endangered Kingdonia uniflora (Circaeasteraceae, Ranunculales) Reveals Potential Mechanisms of Evolutionary Specialization.</title>
        <authorList>
            <person name="Sun Y."/>
            <person name="Deng T."/>
            <person name="Zhang A."/>
            <person name="Moore M.J."/>
            <person name="Landis J.B."/>
            <person name="Lin N."/>
            <person name="Zhang H."/>
            <person name="Zhang X."/>
            <person name="Huang J."/>
            <person name="Zhang X."/>
            <person name="Sun H."/>
            <person name="Wang H."/>
        </authorList>
    </citation>
    <scope>NUCLEOTIDE SEQUENCE [LARGE SCALE GENOMIC DNA]</scope>
    <source>
        <strain evidence="1">TB1705</strain>
        <tissue evidence="1">Leaf</tissue>
    </source>
</reference>
<proteinExistence type="predicted"/>
<accession>A0A7J7PBP2</accession>
<evidence type="ECO:0000313" key="1">
    <source>
        <dbReference type="EMBL" id="KAF6176836.1"/>
    </source>
</evidence>